<keyword evidence="3 10" id="KW-1134">Transmembrane beta strand</keyword>
<keyword evidence="2 10" id="KW-0813">Transport</keyword>
<dbReference type="SUPFAM" id="SSF49464">
    <property type="entry name" value="Carboxypeptidase regulatory domain-like"/>
    <property type="match status" value="1"/>
</dbReference>
<organism evidence="15 16">
    <name type="scientific">Chitinophaga horti</name>
    <dbReference type="NCBI Taxonomy" id="2920382"/>
    <lineage>
        <taxon>Bacteria</taxon>
        <taxon>Pseudomonadati</taxon>
        <taxon>Bacteroidota</taxon>
        <taxon>Chitinophagia</taxon>
        <taxon>Chitinophagales</taxon>
        <taxon>Chitinophagaceae</taxon>
        <taxon>Chitinophaga</taxon>
    </lineage>
</organism>
<keyword evidence="9 10" id="KW-0998">Cell outer membrane</keyword>
<gene>
    <name evidence="15" type="ORF">MKQ68_03445</name>
</gene>
<reference evidence="15" key="1">
    <citation type="submission" date="2022-10" db="EMBL/GenBank/DDBJ databases">
        <title>Chitinophaga sp. nov., isolated from soil.</title>
        <authorList>
            <person name="Jeon C.O."/>
        </authorList>
    </citation>
    <scope>NUCLEOTIDE SEQUENCE</scope>
    <source>
        <strain evidence="15">R8</strain>
    </source>
</reference>
<dbReference type="InterPro" id="IPR039426">
    <property type="entry name" value="TonB-dep_rcpt-like"/>
</dbReference>
<dbReference type="Pfam" id="PF07715">
    <property type="entry name" value="Plug"/>
    <property type="match status" value="1"/>
</dbReference>
<evidence type="ECO:0000256" key="1">
    <source>
        <dbReference type="ARBA" id="ARBA00004571"/>
    </source>
</evidence>
<dbReference type="InterPro" id="IPR036942">
    <property type="entry name" value="Beta-barrel_TonB_sf"/>
</dbReference>
<dbReference type="PANTHER" id="PTHR30069">
    <property type="entry name" value="TONB-DEPENDENT OUTER MEMBRANE RECEPTOR"/>
    <property type="match status" value="1"/>
</dbReference>
<evidence type="ECO:0000259" key="14">
    <source>
        <dbReference type="Pfam" id="PF07715"/>
    </source>
</evidence>
<evidence type="ECO:0000259" key="13">
    <source>
        <dbReference type="Pfam" id="PF00593"/>
    </source>
</evidence>
<evidence type="ECO:0000256" key="7">
    <source>
        <dbReference type="ARBA" id="ARBA00023136"/>
    </source>
</evidence>
<accession>A0ABY6J3A3</accession>
<dbReference type="InterPro" id="IPR008969">
    <property type="entry name" value="CarboxyPept-like_regulatory"/>
</dbReference>
<comment type="similarity">
    <text evidence="10 11">Belongs to the TonB-dependent receptor family.</text>
</comment>
<evidence type="ECO:0000256" key="9">
    <source>
        <dbReference type="ARBA" id="ARBA00023237"/>
    </source>
</evidence>
<feature type="signal peptide" evidence="12">
    <location>
        <begin position="1"/>
        <end position="17"/>
    </location>
</feature>
<feature type="domain" description="TonB-dependent receptor plug" evidence="14">
    <location>
        <begin position="206"/>
        <end position="331"/>
    </location>
</feature>
<dbReference type="RefSeq" id="WP_264282094.1">
    <property type="nucleotide sequence ID" value="NZ_CP107006.1"/>
</dbReference>
<keyword evidence="7 10" id="KW-0472">Membrane</keyword>
<dbReference type="InterPro" id="IPR037066">
    <property type="entry name" value="Plug_dom_sf"/>
</dbReference>
<evidence type="ECO:0000256" key="4">
    <source>
        <dbReference type="ARBA" id="ARBA00022692"/>
    </source>
</evidence>
<dbReference type="Gene3D" id="2.170.130.10">
    <property type="entry name" value="TonB-dependent receptor, plug domain"/>
    <property type="match status" value="1"/>
</dbReference>
<dbReference type="Pfam" id="PF00593">
    <property type="entry name" value="TonB_dep_Rec_b-barrel"/>
    <property type="match status" value="1"/>
</dbReference>
<dbReference type="PROSITE" id="PS52016">
    <property type="entry name" value="TONB_DEPENDENT_REC_3"/>
    <property type="match status" value="1"/>
</dbReference>
<keyword evidence="5 12" id="KW-0732">Signal</keyword>
<name>A0ABY6J3A3_9BACT</name>
<evidence type="ECO:0000256" key="10">
    <source>
        <dbReference type="PROSITE-ProRule" id="PRU01360"/>
    </source>
</evidence>
<proteinExistence type="inferred from homology"/>
<evidence type="ECO:0000256" key="3">
    <source>
        <dbReference type="ARBA" id="ARBA00022452"/>
    </source>
</evidence>
<dbReference type="InterPro" id="IPR012910">
    <property type="entry name" value="Plug_dom"/>
</dbReference>
<protein>
    <submittedName>
        <fullName evidence="15">SusC/RagA family TonB-linked outer membrane protein</fullName>
    </submittedName>
</protein>
<dbReference type="InterPro" id="IPR000531">
    <property type="entry name" value="Beta-barrel_TonB"/>
</dbReference>
<dbReference type="SUPFAM" id="SSF56935">
    <property type="entry name" value="Porins"/>
    <property type="match status" value="1"/>
</dbReference>
<dbReference type="Proteomes" id="UP001162741">
    <property type="component" value="Chromosome"/>
</dbReference>
<comment type="subcellular location">
    <subcellularLocation>
        <location evidence="1 10">Cell outer membrane</location>
        <topology evidence="1 10">Multi-pass membrane protein</topology>
    </subcellularLocation>
</comment>
<evidence type="ECO:0000313" key="15">
    <source>
        <dbReference type="EMBL" id="UYQ94146.1"/>
    </source>
</evidence>
<evidence type="ECO:0000256" key="6">
    <source>
        <dbReference type="ARBA" id="ARBA00023077"/>
    </source>
</evidence>
<keyword evidence="6 11" id="KW-0798">TonB box</keyword>
<feature type="chain" id="PRO_5045779446" evidence="12">
    <location>
        <begin position="18"/>
        <end position="1174"/>
    </location>
</feature>
<dbReference type="Gene3D" id="2.60.40.1120">
    <property type="entry name" value="Carboxypeptidase-like, regulatory domain"/>
    <property type="match status" value="1"/>
</dbReference>
<sequence>MKLTFILMTAFLLQLHANTYSQSVSISVRNVPLKQVFSEIEKQTGFTVFYNRDVLDNTRPVTVSVQNLPLRNFLDVSLAGQPVDYIIKDNFILLKEKKATSVTTAPVAQQAIQGMLKDERGQPVPNASVLLVPSRRVATTNAAGWFSFNDVSPGEYTLEISHVSFQRMTHKVTVGNAPITVTINMRVTQLQLEGVTVSTGYQRIDKKQITGSATVVTAKELQQSPALNIMERLEGMVPGVVFDVRTNTIKMRTPNSYSTLGAERMPLIVIDGFPALENTLVSNPSTGIGRTDRSTNNSVINNINPNDIESISFLKDAAAAAIWGSRAANGVIVIETKKGKQGTPSVSLSTAVSVSQPADLSNLNVMSAKDYIEFEQELFDKNFFADPFTHWRNQGVSRAQEIMFQAKRGQITTAERDAMLAQLGQRDNKKQLRDVMLQNAVTQQYGLSVSGGAGNADYYISGNYANDRPVFKANGTETYFANMRVNNRFFRNKLTMSVNIAQNYSKSEVNNAAVTSISTGLQGLRPYEDIFDQKYNMFSKAVTDSFTRMGYFPWSYNAVDELNASTTTYRKNSSRINVMLTGKVTDWLDLEASGTYQRNGTTVDELARENAYSTKHLVNEGTSREANGRLTYGVPKGAILKTSNTLMQDYTMRFGFNFHKQFGDDHNVGLVAGNEFREAKGEGYTQTFYGYDLMASNSAVVNPTTPYKTYLSTPTVAQTRTLGFSDNIINRPITRYLSYYAAGNYDFKRRYFLSGSLRFDDYTELGLERRNRAKPFWSAGVKWDLTQESFMDAITPINYAAVRFTVGTAGKVPSNGIPLSLYNYSGIDQNSTLPYGSISLPGNPDLRWETSRTFNTGLDLRMLQQRLQFTFDVYQRRSNGILVSMNVNPTLGWTNLTYNTGNMKSNGFELAVSGEVIRTRDWKWTPSFNIAHTSTNVSDDRFGTQFVTSPTYAGQISGYPVDRMFAYRWAGLDDKGQAQIYNAKGEIISSLAPKPITFDDLVYVGNSQARTTGGLTQTVSYKKFTLVARIAYYLGYKIMYDPIDSRSLPTGSQASGYLSAAKGMVNRWRQPGDEARTDIIGISNINFNSVNWFAQSDINVIDGDNIRFQQLSLSYAVGNIGTFIKNVNVGITAANLGLIWKKNDVGVDPQYIFTSHYSSLRPAPNYNFSLNVNF</sequence>
<evidence type="ECO:0000256" key="11">
    <source>
        <dbReference type="RuleBase" id="RU003357"/>
    </source>
</evidence>
<evidence type="ECO:0000256" key="12">
    <source>
        <dbReference type="SAM" id="SignalP"/>
    </source>
</evidence>
<dbReference type="Pfam" id="PF13620">
    <property type="entry name" value="CarboxypepD_reg"/>
    <property type="match status" value="1"/>
</dbReference>
<keyword evidence="16" id="KW-1185">Reference proteome</keyword>
<dbReference type="EMBL" id="CP107006">
    <property type="protein sequence ID" value="UYQ94146.1"/>
    <property type="molecule type" value="Genomic_DNA"/>
</dbReference>
<evidence type="ECO:0000256" key="8">
    <source>
        <dbReference type="ARBA" id="ARBA00023170"/>
    </source>
</evidence>
<evidence type="ECO:0000256" key="5">
    <source>
        <dbReference type="ARBA" id="ARBA00022729"/>
    </source>
</evidence>
<feature type="domain" description="TonB-dependent receptor-like beta-barrel" evidence="13">
    <location>
        <begin position="538"/>
        <end position="981"/>
    </location>
</feature>
<dbReference type="Gene3D" id="2.40.170.20">
    <property type="entry name" value="TonB-dependent receptor, beta-barrel domain"/>
    <property type="match status" value="1"/>
</dbReference>
<dbReference type="InterPro" id="IPR023996">
    <property type="entry name" value="TonB-dep_OMP_SusC/RagA"/>
</dbReference>
<keyword evidence="8" id="KW-0675">Receptor</keyword>
<dbReference type="PANTHER" id="PTHR30069:SF29">
    <property type="entry name" value="HEMOGLOBIN AND HEMOGLOBIN-HAPTOGLOBIN-BINDING PROTEIN 1-RELATED"/>
    <property type="match status" value="1"/>
</dbReference>
<dbReference type="InterPro" id="IPR023997">
    <property type="entry name" value="TonB-dep_OMP_SusC/RagA_CS"/>
</dbReference>
<dbReference type="NCBIfam" id="TIGR04056">
    <property type="entry name" value="OMP_RagA_SusC"/>
    <property type="match status" value="1"/>
</dbReference>
<evidence type="ECO:0000313" key="16">
    <source>
        <dbReference type="Proteomes" id="UP001162741"/>
    </source>
</evidence>
<dbReference type="NCBIfam" id="TIGR04057">
    <property type="entry name" value="SusC_RagA_signa"/>
    <property type="match status" value="1"/>
</dbReference>
<keyword evidence="4 10" id="KW-0812">Transmembrane</keyword>
<evidence type="ECO:0000256" key="2">
    <source>
        <dbReference type="ARBA" id="ARBA00022448"/>
    </source>
</evidence>